<accession>A0A558A2L4</accession>
<feature type="non-terminal residue" evidence="2">
    <location>
        <position position="1"/>
    </location>
</feature>
<sequence>PVTAPERLPGTSPVPSPLQGSGGNGKDGPRAEGTSGCEKVDRELATALAGELPATGTTGPSPGRFCPTASRSAGFHVTDDDRNGVVSVTVFPAGVTARLPVLTDGTIAAEQLAASGGTVLVLSTPDLGSAPPSETDLPRIAAALAGRF</sequence>
<reference evidence="2 3" key="1">
    <citation type="submission" date="2019-07" db="EMBL/GenBank/DDBJ databases">
        <title>New species of Amycolatopsis and Streptomyces.</title>
        <authorList>
            <person name="Duangmal K."/>
            <person name="Teo W.F.A."/>
            <person name="Lipun K."/>
        </authorList>
    </citation>
    <scope>NUCLEOTIDE SEQUENCE [LARGE SCALE GENOMIC DNA]</scope>
    <source>
        <strain evidence="2 3">JCM 30562</strain>
    </source>
</reference>
<comment type="caution">
    <text evidence="2">The sequence shown here is derived from an EMBL/GenBank/DDBJ whole genome shotgun (WGS) entry which is preliminary data.</text>
</comment>
<evidence type="ECO:0000313" key="3">
    <source>
        <dbReference type="Proteomes" id="UP000318578"/>
    </source>
</evidence>
<feature type="region of interest" description="Disordered" evidence="1">
    <location>
        <begin position="1"/>
        <end position="78"/>
    </location>
</feature>
<gene>
    <name evidence="2" type="ORF">FNH06_27775</name>
</gene>
<dbReference type="Proteomes" id="UP000318578">
    <property type="component" value="Unassembled WGS sequence"/>
</dbReference>
<keyword evidence="3" id="KW-1185">Reference proteome</keyword>
<protein>
    <submittedName>
        <fullName evidence="2">Uncharacterized protein</fullName>
    </submittedName>
</protein>
<evidence type="ECO:0000313" key="2">
    <source>
        <dbReference type="EMBL" id="TVT18501.1"/>
    </source>
</evidence>
<proteinExistence type="predicted"/>
<evidence type="ECO:0000256" key="1">
    <source>
        <dbReference type="SAM" id="MobiDB-lite"/>
    </source>
</evidence>
<organism evidence="2 3">
    <name type="scientific">Amycolatopsis acidiphila</name>
    <dbReference type="NCBI Taxonomy" id="715473"/>
    <lineage>
        <taxon>Bacteria</taxon>
        <taxon>Bacillati</taxon>
        <taxon>Actinomycetota</taxon>
        <taxon>Actinomycetes</taxon>
        <taxon>Pseudonocardiales</taxon>
        <taxon>Pseudonocardiaceae</taxon>
        <taxon>Amycolatopsis</taxon>
    </lineage>
</organism>
<dbReference type="EMBL" id="VJZA01000060">
    <property type="protein sequence ID" value="TVT18501.1"/>
    <property type="molecule type" value="Genomic_DNA"/>
</dbReference>
<dbReference type="AlphaFoldDB" id="A0A558A2L4"/>
<name>A0A558A2L4_9PSEU</name>